<keyword evidence="2" id="KW-0378">Hydrolase</keyword>
<sequence length="314" mass="33150">MATSLNCSLLLRARLSAFFLFSNSFFSLFLYPVLIAGNRSDVLRGVRGGTTCSTSTTPRARGVAVWGNIVWARTRCRATSSTGSRALEPAIYPSIPSDQHGCWSGSATFLPDGTPAITYTGISRSDINYQVQNIAFPKNKSDPLLREWVKPAELNPIAVPEGDINATQFRDPTTAWYADGHRRMLVGGVRGTRAGVRVPYVAGTFCGGPTDVDLMSVAAGAHPHSPLALAPPPAAGHRLAHASGRTAGAVGPAAAATAPPLRPAGMAPRNPNPLSSTYLHRHPGRRRPRRRPPPTNHPWTALVVAGSGARAGGG</sequence>
<proteinExistence type="inferred from homology"/>
<dbReference type="GO" id="GO:0004553">
    <property type="term" value="F:hydrolase activity, hydrolyzing O-glycosyl compounds"/>
    <property type="evidence" value="ECO:0007669"/>
    <property type="project" value="InterPro"/>
</dbReference>
<dbReference type="PANTHER" id="PTHR31953">
    <property type="entry name" value="BETA-FRUCTOFURANOSIDASE, INSOLUBLE ISOENZYME CWINV1-RELATED"/>
    <property type="match status" value="1"/>
</dbReference>
<dbReference type="GO" id="GO:0005975">
    <property type="term" value="P:carbohydrate metabolic process"/>
    <property type="evidence" value="ECO:0007669"/>
    <property type="project" value="InterPro"/>
</dbReference>
<keyword evidence="6" id="KW-0812">Transmembrane</keyword>
<feature type="domain" description="Glycosyl hydrolase family 32 N-terminal" evidence="7">
    <location>
        <begin position="64"/>
        <end position="191"/>
    </location>
</feature>
<dbReference type="InterPro" id="IPR001362">
    <property type="entry name" value="Glyco_hydro_32"/>
</dbReference>
<evidence type="ECO:0000313" key="9">
    <source>
        <dbReference type="Proteomes" id="UP000275267"/>
    </source>
</evidence>
<dbReference type="SUPFAM" id="SSF75005">
    <property type="entry name" value="Arabinanase/levansucrase/invertase"/>
    <property type="match status" value="1"/>
</dbReference>
<evidence type="ECO:0000256" key="6">
    <source>
        <dbReference type="SAM" id="Phobius"/>
    </source>
</evidence>
<dbReference type="AlphaFoldDB" id="A0A3L6RSP6"/>
<evidence type="ECO:0000256" key="1">
    <source>
        <dbReference type="ARBA" id="ARBA00009902"/>
    </source>
</evidence>
<keyword evidence="9" id="KW-1185">Reference proteome</keyword>
<evidence type="ECO:0000256" key="3">
    <source>
        <dbReference type="ARBA" id="ARBA00023180"/>
    </source>
</evidence>
<gene>
    <name evidence="8" type="ORF">C2845_PM11G06920</name>
</gene>
<keyword evidence="6" id="KW-1133">Transmembrane helix</keyword>
<keyword evidence="4" id="KW-0326">Glycosidase</keyword>
<keyword evidence="6" id="KW-0472">Membrane</keyword>
<dbReference type="InterPro" id="IPR050551">
    <property type="entry name" value="Fructan_Metab_Enzymes"/>
</dbReference>
<feature type="compositionally biased region" description="Basic residues" evidence="5">
    <location>
        <begin position="279"/>
        <end position="292"/>
    </location>
</feature>
<dbReference type="SMART" id="SM00640">
    <property type="entry name" value="Glyco_32"/>
    <property type="match status" value="1"/>
</dbReference>
<evidence type="ECO:0000313" key="8">
    <source>
        <dbReference type="EMBL" id="RLN08821.1"/>
    </source>
</evidence>
<reference evidence="9" key="1">
    <citation type="journal article" date="2019" name="Nat. Commun.">
        <title>The genome of broomcorn millet.</title>
        <authorList>
            <person name="Zou C."/>
            <person name="Miki D."/>
            <person name="Li D."/>
            <person name="Tang Q."/>
            <person name="Xiao L."/>
            <person name="Rajput S."/>
            <person name="Deng P."/>
            <person name="Jia W."/>
            <person name="Huang R."/>
            <person name="Zhang M."/>
            <person name="Sun Y."/>
            <person name="Hu J."/>
            <person name="Fu X."/>
            <person name="Schnable P.S."/>
            <person name="Li F."/>
            <person name="Zhang H."/>
            <person name="Feng B."/>
            <person name="Zhu X."/>
            <person name="Liu R."/>
            <person name="Schnable J.C."/>
            <person name="Zhu J.-K."/>
            <person name="Zhang H."/>
        </authorList>
    </citation>
    <scope>NUCLEOTIDE SEQUENCE [LARGE SCALE GENOMIC DNA]</scope>
</reference>
<evidence type="ECO:0000256" key="4">
    <source>
        <dbReference type="ARBA" id="ARBA00023295"/>
    </source>
</evidence>
<evidence type="ECO:0000259" key="7">
    <source>
        <dbReference type="Pfam" id="PF00251"/>
    </source>
</evidence>
<dbReference type="Pfam" id="PF00251">
    <property type="entry name" value="Glyco_hydro_32N"/>
    <property type="match status" value="1"/>
</dbReference>
<comment type="similarity">
    <text evidence="1">Belongs to the glycosyl hydrolase 32 family.</text>
</comment>
<evidence type="ECO:0000256" key="2">
    <source>
        <dbReference type="ARBA" id="ARBA00022801"/>
    </source>
</evidence>
<feature type="compositionally biased region" description="Low complexity" evidence="5">
    <location>
        <begin position="235"/>
        <end position="265"/>
    </location>
</feature>
<keyword evidence="3" id="KW-0325">Glycoprotein</keyword>
<name>A0A3L6RSP6_PANMI</name>
<feature type="region of interest" description="Disordered" evidence="5">
    <location>
        <begin position="228"/>
        <end position="300"/>
    </location>
</feature>
<evidence type="ECO:0000256" key="5">
    <source>
        <dbReference type="SAM" id="MobiDB-lite"/>
    </source>
</evidence>
<dbReference type="Proteomes" id="UP000275267">
    <property type="component" value="Unassembled WGS sequence"/>
</dbReference>
<dbReference type="Gene3D" id="2.115.10.20">
    <property type="entry name" value="Glycosyl hydrolase domain, family 43"/>
    <property type="match status" value="1"/>
</dbReference>
<protein>
    <submittedName>
        <fullName evidence="8">Beta-fructofuranosidase, cell wall isozyme-like</fullName>
    </submittedName>
</protein>
<accession>A0A3L6RSP6</accession>
<feature type="transmembrane region" description="Helical" evidence="6">
    <location>
        <begin position="15"/>
        <end position="37"/>
    </location>
</feature>
<dbReference type="STRING" id="4540.A0A3L6RSP6"/>
<dbReference type="InterPro" id="IPR023296">
    <property type="entry name" value="Glyco_hydro_beta-prop_sf"/>
</dbReference>
<organism evidence="8 9">
    <name type="scientific">Panicum miliaceum</name>
    <name type="common">Proso millet</name>
    <name type="synonym">Broomcorn millet</name>
    <dbReference type="NCBI Taxonomy" id="4540"/>
    <lineage>
        <taxon>Eukaryota</taxon>
        <taxon>Viridiplantae</taxon>
        <taxon>Streptophyta</taxon>
        <taxon>Embryophyta</taxon>
        <taxon>Tracheophyta</taxon>
        <taxon>Spermatophyta</taxon>
        <taxon>Magnoliopsida</taxon>
        <taxon>Liliopsida</taxon>
        <taxon>Poales</taxon>
        <taxon>Poaceae</taxon>
        <taxon>PACMAD clade</taxon>
        <taxon>Panicoideae</taxon>
        <taxon>Panicodae</taxon>
        <taxon>Paniceae</taxon>
        <taxon>Panicinae</taxon>
        <taxon>Panicum</taxon>
        <taxon>Panicum sect. Panicum</taxon>
    </lineage>
</organism>
<comment type="caution">
    <text evidence="8">The sequence shown here is derived from an EMBL/GenBank/DDBJ whole genome shotgun (WGS) entry which is preliminary data.</text>
</comment>
<dbReference type="OrthoDB" id="202537at2759"/>
<dbReference type="EMBL" id="PQIB02000007">
    <property type="protein sequence ID" value="RLN08821.1"/>
    <property type="molecule type" value="Genomic_DNA"/>
</dbReference>
<dbReference type="InterPro" id="IPR013148">
    <property type="entry name" value="Glyco_hydro_32_N"/>
</dbReference>